<dbReference type="GO" id="GO:0016491">
    <property type="term" value="F:oxidoreductase activity"/>
    <property type="evidence" value="ECO:0007669"/>
    <property type="project" value="UniProtKB-KW"/>
</dbReference>
<keyword evidence="4" id="KW-1015">Disulfide bond</keyword>
<evidence type="ECO:0000259" key="7">
    <source>
        <dbReference type="Pfam" id="PF13462"/>
    </source>
</evidence>
<dbReference type="Gene3D" id="3.40.30.10">
    <property type="entry name" value="Glutaredoxin"/>
    <property type="match status" value="1"/>
</dbReference>
<reference evidence="8 9" key="1">
    <citation type="journal article" date="2014" name="Int. J. Syst. Evol. Microbiol.">
        <title>Sneathiella chungangensis sp. nov., isolated from a marine sand, and emended description of the genus Sneathiella.</title>
        <authorList>
            <person name="Siamphan C."/>
            <person name="Kim H."/>
            <person name="Lee J.S."/>
            <person name="Kim W."/>
        </authorList>
    </citation>
    <scope>NUCLEOTIDE SEQUENCE [LARGE SCALE GENOMIC DNA]</scope>
    <source>
        <strain evidence="8 9">KCTC 32476</strain>
    </source>
</reference>
<protein>
    <submittedName>
        <fullName evidence="8">Thioredoxin domain-containing protein</fullName>
    </submittedName>
</protein>
<dbReference type="Proteomes" id="UP000445696">
    <property type="component" value="Unassembled WGS sequence"/>
</dbReference>
<feature type="domain" description="Thioredoxin-like fold" evidence="7">
    <location>
        <begin position="41"/>
        <end position="206"/>
    </location>
</feature>
<keyword evidence="2 6" id="KW-0732">Signal</keyword>
<dbReference type="AlphaFoldDB" id="A0A845MIH8"/>
<dbReference type="PROSITE" id="PS51318">
    <property type="entry name" value="TAT"/>
    <property type="match status" value="1"/>
</dbReference>
<proteinExistence type="inferred from homology"/>
<dbReference type="EMBL" id="WTVA01000015">
    <property type="protein sequence ID" value="MZR23465.1"/>
    <property type="molecule type" value="Genomic_DNA"/>
</dbReference>
<dbReference type="PANTHER" id="PTHR13887">
    <property type="entry name" value="GLUTATHIONE S-TRANSFERASE KAPPA"/>
    <property type="match status" value="1"/>
</dbReference>
<gene>
    <name evidence="8" type="ORF">GQF03_14095</name>
</gene>
<comment type="similarity">
    <text evidence="1">Belongs to the thioredoxin family. DsbA subfamily.</text>
</comment>
<comment type="caution">
    <text evidence="8">The sequence shown here is derived from an EMBL/GenBank/DDBJ whole genome shotgun (WGS) entry which is preliminary data.</text>
</comment>
<name>A0A845MIH8_9PROT</name>
<organism evidence="8 9">
    <name type="scientific">Sneathiella chungangensis</name>
    <dbReference type="NCBI Taxonomy" id="1418234"/>
    <lineage>
        <taxon>Bacteria</taxon>
        <taxon>Pseudomonadati</taxon>
        <taxon>Pseudomonadota</taxon>
        <taxon>Alphaproteobacteria</taxon>
        <taxon>Sneathiellales</taxon>
        <taxon>Sneathiellaceae</taxon>
        <taxon>Sneathiella</taxon>
    </lineage>
</organism>
<dbReference type="PANTHER" id="PTHR13887:SF14">
    <property type="entry name" value="DISULFIDE BOND FORMATION PROTEIN D"/>
    <property type="match status" value="1"/>
</dbReference>
<dbReference type="Pfam" id="PF13462">
    <property type="entry name" value="Thioredoxin_4"/>
    <property type="match status" value="1"/>
</dbReference>
<evidence type="ECO:0000256" key="2">
    <source>
        <dbReference type="ARBA" id="ARBA00022729"/>
    </source>
</evidence>
<evidence type="ECO:0000313" key="8">
    <source>
        <dbReference type="EMBL" id="MZR23465.1"/>
    </source>
</evidence>
<evidence type="ECO:0000256" key="3">
    <source>
        <dbReference type="ARBA" id="ARBA00023002"/>
    </source>
</evidence>
<keyword evidence="5" id="KW-0676">Redox-active center</keyword>
<dbReference type="InterPro" id="IPR012336">
    <property type="entry name" value="Thioredoxin-like_fold"/>
</dbReference>
<accession>A0A845MIH8</accession>
<evidence type="ECO:0000256" key="4">
    <source>
        <dbReference type="ARBA" id="ARBA00023157"/>
    </source>
</evidence>
<dbReference type="SUPFAM" id="SSF52833">
    <property type="entry name" value="Thioredoxin-like"/>
    <property type="match status" value="1"/>
</dbReference>
<dbReference type="InterPro" id="IPR036249">
    <property type="entry name" value="Thioredoxin-like_sf"/>
</dbReference>
<dbReference type="OrthoDB" id="8478320at2"/>
<keyword evidence="3" id="KW-0560">Oxidoreductase</keyword>
<evidence type="ECO:0000256" key="5">
    <source>
        <dbReference type="ARBA" id="ARBA00023284"/>
    </source>
</evidence>
<evidence type="ECO:0000256" key="1">
    <source>
        <dbReference type="ARBA" id="ARBA00005791"/>
    </source>
</evidence>
<feature type="chain" id="PRO_5032847866" evidence="6">
    <location>
        <begin position="23"/>
        <end position="209"/>
    </location>
</feature>
<evidence type="ECO:0000256" key="6">
    <source>
        <dbReference type="SAM" id="SignalP"/>
    </source>
</evidence>
<sequence>MAISRRHFVAAGGALPFAAATATGLLAPSEARAAKPQILESDHVMGLPGAPITIIEYASLTCGHCGNFHNLTFGGLKKNYIDTGKVKFVYRHFPLDRYAFIAAILAECAGEQGNFFQMIDVIFERQGTWTREKDPALALIELGKENGVPLESFVHCLTNQELVDAIASESLIGSSQFGVDSTPTIFIQGEKYERNRDFETMDSYLKTLA</sequence>
<evidence type="ECO:0000313" key="9">
    <source>
        <dbReference type="Proteomes" id="UP000445696"/>
    </source>
</evidence>
<dbReference type="InterPro" id="IPR006311">
    <property type="entry name" value="TAT_signal"/>
</dbReference>
<feature type="signal peptide" evidence="6">
    <location>
        <begin position="1"/>
        <end position="22"/>
    </location>
</feature>
<dbReference type="Gene3D" id="1.10.40.80">
    <property type="match status" value="1"/>
</dbReference>
<dbReference type="RefSeq" id="WP_161339934.1">
    <property type="nucleotide sequence ID" value="NZ_JBHSDG010000003.1"/>
</dbReference>
<keyword evidence="9" id="KW-1185">Reference proteome</keyword>